<reference evidence="2" key="1">
    <citation type="submission" date="2014-09" db="EMBL/GenBank/DDBJ databases">
        <authorList>
            <person name="Mudge J."/>
            <person name="Ramaraj T."/>
            <person name="Lindquist I.E."/>
            <person name="Bharti A.K."/>
            <person name="Sundararajan A."/>
            <person name="Cameron C.T."/>
            <person name="Woodward J.E."/>
            <person name="May G.D."/>
            <person name="Brubaker C."/>
            <person name="Broadhvest J."/>
            <person name="Wilkins T.A."/>
        </authorList>
    </citation>
    <scope>NUCLEOTIDE SEQUENCE</scope>
    <source>
        <strain evidence="2">cv. AKA8401</strain>
    </source>
</reference>
<dbReference type="AlphaFoldDB" id="A0A0B0PER9"/>
<dbReference type="Proteomes" id="UP000032142">
    <property type="component" value="Unassembled WGS sequence"/>
</dbReference>
<protein>
    <submittedName>
        <fullName evidence="1">Uncharacterized protein</fullName>
    </submittedName>
</protein>
<proteinExistence type="predicted"/>
<sequence>MLYGRVSARVPFKLRPVYPTVLTRLRHTSMSIGRTKPVYPTVLTRLRHTSMSIGRTKYTGWHMGVSSAV</sequence>
<organism evidence="1 2">
    <name type="scientific">Gossypium arboreum</name>
    <name type="common">Tree cotton</name>
    <name type="synonym">Gossypium nanking</name>
    <dbReference type="NCBI Taxonomy" id="29729"/>
    <lineage>
        <taxon>Eukaryota</taxon>
        <taxon>Viridiplantae</taxon>
        <taxon>Streptophyta</taxon>
        <taxon>Embryophyta</taxon>
        <taxon>Tracheophyta</taxon>
        <taxon>Spermatophyta</taxon>
        <taxon>Magnoliopsida</taxon>
        <taxon>eudicotyledons</taxon>
        <taxon>Gunneridae</taxon>
        <taxon>Pentapetalae</taxon>
        <taxon>rosids</taxon>
        <taxon>malvids</taxon>
        <taxon>Malvales</taxon>
        <taxon>Malvaceae</taxon>
        <taxon>Malvoideae</taxon>
        <taxon>Gossypium</taxon>
    </lineage>
</organism>
<accession>A0A0B0PER9</accession>
<evidence type="ECO:0000313" key="1">
    <source>
        <dbReference type="EMBL" id="KHG24938.1"/>
    </source>
</evidence>
<name>A0A0B0PER9_GOSAR</name>
<evidence type="ECO:0000313" key="2">
    <source>
        <dbReference type="Proteomes" id="UP000032142"/>
    </source>
</evidence>
<keyword evidence="2" id="KW-1185">Reference proteome</keyword>
<gene>
    <name evidence="1" type="ORF">F383_03849</name>
</gene>
<dbReference type="EMBL" id="KN430652">
    <property type="protein sequence ID" value="KHG24938.1"/>
    <property type="molecule type" value="Genomic_DNA"/>
</dbReference>